<evidence type="ECO:0000313" key="2">
    <source>
        <dbReference type="Proteomes" id="UP001596496"/>
    </source>
</evidence>
<sequence length="98" mass="10664">MESAADTAREAVLTFAPEYQYRTNVHLHGALCTVVQGDVGKGLRQATATIESLPLTYRSGNIIETGRMVLRAVPHDRQALPSVADFRVLLADTPISRS</sequence>
<evidence type="ECO:0000313" key="1">
    <source>
        <dbReference type="EMBL" id="MFC7385273.1"/>
    </source>
</evidence>
<proteinExistence type="predicted"/>
<dbReference type="RefSeq" id="WP_380829215.1">
    <property type="nucleotide sequence ID" value="NZ_JBHTCG010000017.1"/>
</dbReference>
<dbReference type="Proteomes" id="UP001596496">
    <property type="component" value="Unassembled WGS sequence"/>
</dbReference>
<organism evidence="1 2">
    <name type="scientific">Sphaerisporangium rhizosphaerae</name>
    <dbReference type="NCBI Taxonomy" id="2269375"/>
    <lineage>
        <taxon>Bacteria</taxon>
        <taxon>Bacillati</taxon>
        <taxon>Actinomycetota</taxon>
        <taxon>Actinomycetes</taxon>
        <taxon>Streptosporangiales</taxon>
        <taxon>Streptosporangiaceae</taxon>
        <taxon>Sphaerisporangium</taxon>
    </lineage>
</organism>
<accession>A0ABW2P6L0</accession>
<comment type="caution">
    <text evidence="1">The sequence shown here is derived from an EMBL/GenBank/DDBJ whole genome shotgun (WGS) entry which is preliminary data.</text>
</comment>
<name>A0ABW2P6L0_9ACTN</name>
<dbReference type="EMBL" id="JBHTCG010000017">
    <property type="protein sequence ID" value="MFC7385273.1"/>
    <property type="molecule type" value="Genomic_DNA"/>
</dbReference>
<gene>
    <name evidence="1" type="ORF">ACFQSB_23900</name>
</gene>
<keyword evidence="2" id="KW-1185">Reference proteome</keyword>
<protein>
    <submittedName>
        <fullName evidence="1">Uncharacterized protein</fullName>
    </submittedName>
</protein>
<reference evidence="2" key="1">
    <citation type="journal article" date="2019" name="Int. J. Syst. Evol. Microbiol.">
        <title>The Global Catalogue of Microorganisms (GCM) 10K type strain sequencing project: providing services to taxonomists for standard genome sequencing and annotation.</title>
        <authorList>
            <consortium name="The Broad Institute Genomics Platform"/>
            <consortium name="The Broad Institute Genome Sequencing Center for Infectious Disease"/>
            <person name="Wu L."/>
            <person name="Ma J."/>
        </authorList>
    </citation>
    <scope>NUCLEOTIDE SEQUENCE [LARGE SCALE GENOMIC DNA]</scope>
    <source>
        <strain evidence="2">CECT 7649</strain>
    </source>
</reference>